<name>A0A3M7T6T9_BRAPC</name>
<gene>
    <name evidence="1" type="ORF">BpHYR1_022718</name>
</gene>
<reference evidence="1 2" key="1">
    <citation type="journal article" date="2018" name="Sci. Rep.">
        <title>Genomic signatures of local adaptation to the degree of environmental predictability in rotifers.</title>
        <authorList>
            <person name="Franch-Gras L."/>
            <person name="Hahn C."/>
            <person name="Garcia-Roger E.M."/>
            <person name="Carmona M.J."/>
            <person name="Serra M."/>
            <person name="Gomez A."/>
        </authorList>
    </citation>
    <scope>NUCLEOTIDE SEQUENCE [LARGE SCALE GENOMIC DNA]</scope>
    <source>
        <strain evidence="1">HYR1</strain>
    </source>
</reference>
<protein>
    <submittedName>
        <fullName evidence="1">Uncharacterized protein</fullName>
    </submittedName>
</protein>
<dbReference type="AlphaFoldDB" id="A0A3M7T6T9"/>
<proteinExistence type="predicted"/>
<accession>A0A3M7T6T9</accession>
<evidence type="ECO:0000313" key="1">
    <source>
        <dbReference type="EMBL" id="RNA43752.1"/>
    </source>
</evidence>
<dbReference type="Proteomes" id="UP000276133">
    <property type="component" value="Unassembled WGS sequence"/>
</dbReference>
<organism evidence="1 2">
    <name type="scientific">Brachionus plicatilis</name>
    <name type="common">Marine rotifer</name>
    <name type="synonym">Brachionus muelleri</name>
    <dbReference type="NCBI Taxonomy" id="10195"/>
    <lineage>
        <taxon>Eukaryota</taxon>
        <taxon>Metazoa</taxon>
        <taxon>Spiralia</taxon>
        <taxon>Gnathifera</taxon>
        <taxon>Rotifera</taxon>
        <taxon>Eurotatoria</taxon>
        <taxon>Monogononta</taxon>
        <taxon>Pseudotrocha</taxon>
        <taxon>Ploima</taxon>
        <taxon>Brachionidae</taxon>
        <taxon>Brachionus</taxon>
    </lineage>
</organism>
<comment type="caution">
    <text evidence="1">The sequence shown here is derived from an EMBL/GenBank/DDBJ whole genome shotgun (WGS) entry which is preliminary data.</text>
</comment>
<dbReference type="EMBL" id="REGN01000180">
    <property type="protein sequence ID" value="RNA43752.1"/>
    <property type="molecule type" value="Genomic_DNA"/>
</dbReference>
<keyword evidence="2" id="KW-1185">Reference proteome</keyword>
<sequence>MVKSQSHEVKKLVVEYWKLLKFGLKIQFPKRISISWLLSICVSEQQKFYFDQTKKGWLLWTDQTKSQISITSNIATSSNKETTNRHGRKGYLGTKILYNSLSFEKIRNYSKSESKLLRSVSKFKIRSRGLF</sequence>
<evidence type="ECO:0000313" key="2">
    <source>
        <dbReference type="Proteomes" id="UP000276133"/>
    </source>
</evidence>